<accession>M0QKB2</accession>
<dbReference type="STRING" id="1223545.GS4_19_00590"/>
<proteinExistence type="predicted"/>
<evidence type="ECO:0000313" key="1">
    <source>
        <dbReference type="EMBL" id="GAC68869.1"/>
    </source>
</evidence>
<evidence type="ECO:0008006" key="3">
    <source>
        <dbReference type="Google" id="ProtNLM"/>
    </source>
</evidence>
<name>M0QKB2_9ACTN</name>
<sequence>MTAPAPSTPDLLPVNYEAPLVNPSPGGLYPATTWTQDGVGVPRWLASGVRVRPHNFGGEDAVGIWAAEWCGDPGDEIKDGTRPDPETDPFDPLTVWAYDECDLTTPSQDEVRARASQNLRLIEPVAVEREFSARLIADAPPGPGPTGIVGALGHLEAQLAKTNTIGVIHASAEWAAAAADHNLLQFVGGGAPRTPMGHLWVFGGGYVDGLGKALVATSPLYGWRDVPAVRETIDATNNRFIAIAERSVVIGYEKAVAMAGLT</sequence>
<organism evidence="1 2">
    <name type="scientific">Gordonia soli NBRC 108243</name>
    <dbReference type="NCBI Taxonomy" id="1223545"/>
    <lineage>
        <taxon>Bacteria</taxon>
        <taxon>Bacillati</taxon>
        <taxon>Actinomycetota</taxon>
        <taxon>Actinomycetes</taxon>
        <taxon>Mycobacteriales</taxon>
        <taxon>Gordoniaceae</taxon>
        <taxon>Gordonia</taxon>
    </lineage>
</organism>
<dbReference type="OrthoDB" id="4556179at2"/>
<reference evidence="1 2" key="1">
    <citation type="submission" date="2013-01" db="EMBL/GenBank/DDBJ databases">
        <title>Whole genome shotgun sequence of Gordonia soli NBRC 108243.</title>
        <authorList>
            <person name="Isaki-Nakamura S."/>
            <person name="Hosoyama A."/>
            <person name="Tsuchikane K."/>
            <person name="Ando Y."/>
            <person name="Baba S."/>
            <person name="Ohji S."/>
            <person name="Hamada M."/>
            <person name="Tamura T."/>
            <person name="Yamazoe A."/>
            <person name="Yamazaki S."/>
            <person name="Fujita N."/>
        </authorList>
    </citation>
    <scope>NUCLEOTIDE SEQUENCE [LARGE SCALE GENOMIC DNA]</scope>
    <source>
        <strain evidence="1 2">NBRC 108243</strain>
    </source>
</reference>
<gene>
    <name evidence="1" type="ORF">GS4_19_00590</name>
</gene>
<dbReference type="eggNOG" id="ENOG502ZRNK">
    <property type="taxonomic scope" value="Bacteria"/>
</dbReference>
<protein>
    <recommendedName>
        <fullName evidence="3">Gp13 protein</fullName>
    </recommendedName>
</protein>
<dbReference type="EMBL" id="BANX01000019">
    <property type="protein sequence ID" value="GAC68869.1"/>
    <property type="molecule type" value="Genomic_DNA"/>
</dbReference>
<dbReference type="RefSeq" id="WP_007621379.1">
    <property type="nucleotide sequence ID" value="NZ_BANX01000019.1"/>
</dbReference>
<comment type="caution">
    <text evidence="1">The sequence shown here is derived from an EMBL/GenBank/DDBJ whole genome shotgun (WGS) entry which is preliminary data.</text>
</comment>
<dbReference type="AlphaFoldDB" id="M0QKB2"/>
<evidence type="ECO:0000313" key="2">
    <source>
        <dbReference type="Proteomes" id="UP000011666"/>
    </source>
</evidence>
<keyword evidence="2" id="KW-1185">Reference proteome</keyword>
<dbReference type="Proteomes" id="UP000011666">
    <property type="component" value="Unassembled WGS sequence"/>
</dbReference>